<dbReference type="Proteomes" id="UP001163321">
    <property type="component" value="Chromosome 3"/>
</dbReference>
<comment type="caution">
    <text evidence="1">The sequence shown here is derived from an EMBL/GenBank/DDBJ whole genome shotgun (WGS) entry which is preliminary data.</text>
</comment>
<gene>
    <name evidence="1" type="ORF">PsorP6_008194</name>
</gene>
<proteinExistence type="predicted"/>
<accession>A0ACC0WCG2</accession>
<organism evidence="1 2">
    <name type="scientific">Peronosclerospora sorghi</name>
    <dbReference type="NCBI Taxonomy" id="230839"/>
    <lineage>
        <taxon>Eukaryota</taxon>
        <taxon>Sar</taxon>
        <taxon>Stramenopiles</taxon>
        <taxon>Oomycota</taxon>
        <taxon>Peronosporomycetes</taxon>
        <taxon>Peronosporales</taxon>
        <taxon>Peronosporaceae</taxon>
        <taxon>Peronosclerospora</taxon>
    </lineage>
</organism>
<keyword evidence="2" id="KW-1185">Reference proteome</keyword>
<name>A0ACC0WCG2_9STRA</name>
<protein>
    <submittedName>
        <fullName evidence="1">Uncharacterized protein</fullName>
    </submittedName>
</protein>
<evidence type="ECO:0000313" key="2">
    <source>
        <dbReference type="Proteomes" id="UP001163321"/>
    </source>
</evidence>
<reference evidence="1 2" key="1">
    <citation type="journal article" date="2022" name="bioRxiv">
        <title>The genome of the oomycete Peronosclerospora sorghi, a cosmopolitan pathogen of maize and sorghum, is inflated with dispersed pseudogenes.</title>
        <authorList>
            <person name="Fletcher K."/>
            <person name="Martin F."/>
            <person name="Isakeit T."/>
            <person name="Cavanaugh K."/>
            <person name="Magill C."/>
            <person name="Michelmore R."/>
        </authorList>
    </citation>
    <scope>NUCLEOTIDE SEQUENCE [LARGE SCALE GENOMIC DNA]</scope>
    <source>
        <strain evidence="1">P6</strain>
    </source>
</reference>
<evidence type="ECO:0000313" key="1">
    <source>
        <dbReference type="EMBL" id="KAI9916107.1"/>
    </source>
</evidence>
<dbReference type="EMBL" id="CM047582">
    <property type="protein sequence ID" value="KAI9916107.1"/>
    <property type="molecule type" value="Genomic_DNA"/>
</dbReference>
<sequence>MTPANPYFLGLDCSTQSMSAIVVDRVGHVVYKTSFRFDKRFPHYNTNNGVLRSSENNEVLVPSLLFVESLDAIMDEIAKSSVDVKNIKSVSGSAQQHASVYWSKDFSLRACLDAATESNASMVEMMQNPQKPAFYLRNGPSWMDSSTTRYCKELEAAVGGANRITEISGSRAYERFSASQIAKRIHQDPALLDKCGRIALVSSMLTSLLCGDFMPIDESDGSGMNLLDVRERVWSSELLKATCEYSNSVDAVDKLKAALGEQVTPAYLSVGIIHQYFQMKYGFPGDCKVIPFSGDNPCTLAGIGISRPGDVGVSLGTSSTLFAVIPTEIARFSGKEGHFFRNPIDPETVMAMICFKNGALTREEVRNRCADASWEKFDELMQATKAGNGGTTVFYYLDPEITPTTSKSGVMGFNAGGTRIDPSALQPEVEVRAVIESQFMSLRLHAERLGVRKPHRLVVVGGASANKSMLQVLANIFNAPVYCLKCTYNSAALGAAFRARHGATSASNYVPYDVSGSLALSLSASPIDEDAKVYTHLSPHFDALETQIVHLLS</sequence>